<name>A0ABZ3IIX6_9FIRM</name>
<gene>
    <name evidence="1" type="ORF">SPSIL_014370</name>
</gene>
<dbReference type="Pfam" id="PF14337">
    <property type="entry name" value="Abi_alpha"/>
    <property type="match status" value="1"/>
</dbReference>
<keyword evidence="2" id="KW-1185">Reference proteome</keyword>
<evidence type="ECO:0000313" key="1">
    <source>
        <dbReference type="EMBL" id="XFO65328.1"/>
    </source>
</evidence>
<evidence type="ECO:0008006" key="3">
    <source>
        <dbReference type="Google" id="ProtNLM"/>
    </source>
</evidence>
<dbReference type="InterPro" id="IPR025506">
    <property type="entry name" value="Abi_alpha"/>
</dbReference>
<proteinExistence type="predicted"/>
<dbReference type="EMBL" id="CP155573">
    <property type="protein sequence ID" value="XFO65328.1"/>
    <property type="molecule type" value="Genomic_DNA"/>
</dbReference>
<dbReference type="Proteomes" id="UP000216752">
    <property type="component" value="Chromosome"/>
</dbReference>
<accession>A0ABZ3IIX6</accession>
<evidence type="ECO:0000313" key="2">
    <source>
        <dbReference type="Proteomes" id="UP000216752"/>
    </source>
</evidence>
<reference evidence="1" key="1">
    <citation type="submission" date="2024-05" db="EMBL/GenBank/DDBJ databases">
        <title>Isolation and characterization of Sporomusa carbonis sp. nov., a carboxydotrophic hydrogenogen in the genus of Sporomusa isolated from a charcoal burning pile.</title>
        <authorList>
            <person name="Boeer T."/>
            <person name="Rosenbaum F."/>
            <person name="Eysell L."/>
            <person name="Mueller V."/>
            <person name="Daniel R."/>
            <person name="Poehlein A."/>
        </authorList>
    </citation>
    <scope>NUCLEOTIDE SEQUENCE [LARGE SCALE GENOMIC DNA]</scope>
    <source>
        <strain evidence="1">DSM 10669</strain>
    </source>
</reference>
<organism evidence="1 2">
    <name type="scientific">Sporomusa silvacetica DSM 10669</name>
    <dbReference type="NCBI Taxonomy" id="1123289"/>
    <lineage>
        <taxon>Bacteria</taxon>
        <taxon>Bacillati</taxon>
        <taxon>Bacillota</taxon>
        <taxon>Negativicutes</taxon>
        <taxon>Selenomonadales</taxon>
        <taxon>Sporomusaceae</taxon>
        <taxon>Sporomusa</taxon>
    </lineage>
</organism>
<dbReference type="Gene3D" id="3.30.110.190">
    <property type="match status" value="1"/>
</dbReference>
<dbReference type="RefSeq" id="WP_094603399.1">
    <property type="nucleotide sequence ID" value="NZ_CP155573.1"/>
</dbReference>
<sequence length="293" mass="33271">MDLSEGSVIVGSILASQKFLLQFYSDLAQPSVQKVGEALGTVIEFGTSHLNYLGAKQKALLAIRLEQYKEKIQNIPSEQITSVPPELGIPVFQRLTYTKNDEIADLFLELLAKASSKKSIHLAQPRFTQIVEFLSVDEARIISFLRGKEYLPYLSLFGEAKDGTGHRYFTPKLTGIEKYLSLDFPEAVPAYLDNLISLGILEDRPGRRLSNLTQYFTLEASYKEKFGQVESEQEKYFTITKELCHFHITSFGMKFISCVTKKTSDDEERDTASTRTYSLKIAIFDERYIKRGN</sequence>
<protein>
    <recommendedName>
        <fullName evidence="3">DUF4393 domain-containing protein</fullName>
    </recommendedName>
</protein>